<evidence type="ECO:0000313" key="2">
    <source>
        <dbReference type="Proteomes" id="UP000248349"/>
    </source>
</evidence>
<sequence>MAWFFAVLKSQNKATSKYWGVLELIPLISELSLVIGQRSSSLAGLECRTSRFNVCRRTPSTDSCKSALLQESEHGADIPHSLSSWPPSLVGLLSNLAPLCNSTGLGSDSKGCLEILFWISFRSQKGLSIEDATDIKSNCRPVSENRCRRHQVLAREIVLSRPSSQSDRTFKLYRIAYNSQSNHG</sequence>
<name>A0A319A6I1_9EURO</name>
<reference evidence="1 2" key="1">
    <citation type="submission" date="2016-12" db="EMBL/GenBank/DDBJ databases">
        <title>The genomes of Aspergillus section Nigri reveals drivers in fungal speciation.</title>
        <authorList>
            <consortium name="DOE Joint Genome Institute"/>
            <person name="Vesth T.C."/>
            <person name="Nybo J."/>
            <person name="Theobald S."/>
            <person name="Brandl J."/>
            <person name="Frisvad J.C."/>
            <person name="Nielsen K.F."/>
            <person name="Lyhne E.K."/>
            <person name="Kogle M.E."/>
            <person name="Kuo A."/>
            <person name="Riley R."/>
            <person name="Clum A."/>
            <person name="Nolan M."/>
            <person name="Lipzen A."/>
            <person name="Salamov A."/>
            <person name="Henrissat B."/>
            <person name="Wiebenga A."/>
            <person name="De Vries R.P."/>
            <person name="Grigoriev I.V."/>
            <person name="Mortensen U.H."/>
            <person name="Andersen M.R."/>
            <person name="Baker S.E."/>
        </authorList>
    </citation>
    <scope>NUCLEOTIDE SEQUENCE [LARGE SCALE GENOMIC DNA]</scope>
    <source>
        <strain evidence="1 2">JOP 1030-1</strain>
    </source>
</reference>
<evidence type="ECO:0000313" key="1">
    <source>
        <dbReference type="EMBL" id="PYH47608.1"/>
    </source>
</evidence>
<dbReference type="AlphaFoldDB" id="A0A319A6I1"/>
<protein>
    <submittedName>
        <fullName evidence="1">Uncharacterized protein</fullName>
    </submittedName>
</protein>
<dbReference type="EMBL" id="KZ821224">
    <property type="protein sequence ID" value="PYH47608.1"/>
    <property type="molecule type" value="Genomic_DNA"/>
</dbReference>
<gene>
    <name evidence="1" type="ORF">BP01DRAFT_220101</name>
</gene>
<dbReference type="Proteomes" id="UP000248349">
    <property type="component" value="Unassembled WGS sequence"/>
</dbReference>
<keyword evidence="2" id="KW-1185">Reference proteome</keyword>
<organism evidence="1 2">
    <name type="scientific">Aspergillus saccharolyticus JOP 1030-1</name>
    <dbReference type="NCBI Taxonomy" id="1450539"/>
    <lineage>
        <taxon>Eukaryota</taxon>
        <taxon>Fungi</taxon>
        <taxon>Dikarya</taxon>
        <taxon>Ascomycota</taxon>
        <taxon>Pezizomycotina</taxon>
        <taxon>Eurotiomycetes</taxon>
        <taxon>Eurotiomycetidae</taxon>
        <taxon>Eurotiales</taxon>
        <taxon>Aspergillaceae</taxon>
        <taxon>Aspergillus</taxon>
        <taxon>Aspergillus subgen. Circumdati</taxon>
    </lineage>
</organism>
<dbReference type="RefSeq" id="XP_025433590.1">
    <property type="nucleotide sequence ID" value="XM_025571133.1"/>
</dbReference>
<dbReference type="GeneID" id="37072361"/>
<proteinExistence type="predicted"/>
<accession>A0A319A6I1</accession>